<feature type="compositionally biased region" description="Basic and acidic residues" evidence="1">
    <location>
        <begin position="185"/>
        <end position="194"/>
    </location>
</feature>
<feature type="compositionally biased region" description="Basic and acidic residues" evidence="1">
    <location>
        <begin position="118"/>
        <end position="143"/>
    </location>
</feature>
<dbReference type="Proteomes" id="UP000809789">
    <property type="component" value="Unassembled WGS sequence"/>
</dbReference>
<comment type="caution">
    <text evidence="2">The sequence shown here is derived from an EMBL/GenBank/DDBJ whole genome shotgun (WGS) entry which is preliminary data.</text>
</comment>
<dbReference type="SUPFAM" id="SSF57845">
    <property type="entry name" value="B-box zinc-binding domain"/>
    <property type="match status" value="1"/>
</dbReference>
<evidence type="ECO:0000313" key="3">
    <source>
        <dbReference type="Proteomes" id="UP000809789"/>
    </source>
</evidence>
<protein>
    <submittedName>
        <fullName evidence="2">Uncharacterized protein</fullName>
    </submittedName>
</protein>
<dbReference type="AlphaFoldDB" id="A0A8K0L4B6"/>
<gene>
    <name evidence="2" type="ORF">KVT40_004954</name>
</gene>
<dbReference type="EMBL" id="JAESVG020000005">
    <property type="protein sequence ID" value="KAG8627471.1"/>
    <property type="molecule type" value="Genomic_DNA"/>
</dbReference>
<keyword evidence="3" id="KW-1185">Reference proteome</keyword>
<dbReference type="InterPro" id="IPR044553">
    <property type="entry name" value="Bbox1_ANCHR"/>
</dbReference>
<proteinExistence type="predicted"/>
<name>A0A8K0L4B6_9PEZI</name>
<feature type="region of interest" description="Disordered" evidence="1">
    <location>
        <begin position="13"/>
        <end position="91"/>
    </location>
</feature>
<dbReference type="CDD" id="cd19817">
    <property type="entry name" value="Bbox1_ANCHR-like"/>
    <property type="match status" value="1"/>
</dbReference>
<evidence type="ECO:0000313" key="2">
    <source>
        <dbReference type="EMBL" id="KAG8627471.1"/>
    </source>
</evidence>
<sequence length="370" mass="39680">MPRDDDLLARLNALKPSSVKLSTARSFSPPAPTSKAPRSPNSAHTSPDDLAARFRALNPASASSSPATGDRYTNVPDGEQDDTPHNEEDDRTLEELLQELGGEEATWDVGKDEAKNVEGLLREAKEALPEDWQARHGEGKAEAEEGVEVRTSQTQQGDAETESASGTGTSTGADQLTAPSNGIFDDFHARLKDEEKEDDGRQDDEDSRDAEDYIARVLAELEVESKYDDPVTPAEADDSSTSPGNPSLDLPSAPSALPTLPADLTAMDDALSARFANLGLGLPDTPKFSPSKKPPKVVGQVKKSNLPVYTDEDIDSWCCICNEDATIKCLGCEGDLYCAGCWRDGHGVGPGQERGHRAVEYRRDTGVEAA</sequence>
<dbReference type="PANTHER" id="PTHR46603:SF1">
    <property type="entry name" value="ABSCISSION_NOCUT CHECKPOINT REGULATOR"/>
    <property type="match status" value="1"/>
</dbReference>
<feature type="compositionally biased region" description="Low complexity" evidence="1">
    <location>
        <begin position="246"/>
        <end position="256"/>
    </location>
</feature>
<dbReference type="PANTHER" id="PTHR46603">
    <property type="entry name" value="ABSCISSION/NOCUT CHECKPOINT REGULATOR"/>
    <property type="match status" value="1"/>
</dbReference>
<accession>A0A8K0L4B6</accession>
<organism evidence="2 3">
    <name type="scientific">Elsinoe batatas</name>
    <dbReference type="NCBI Taxonomy" id="2601811"/>
    <lineage>
        <taxon>Eukaryota</taxon>
        <taxon>Fungi</taxon>
        <taxon>Dikarya</taxon>
        <taxon>Ascomycota</taxon>
        <taxon>Pezizomycotina</taxon>
        <taxon>Dothideomycetes</taxon>
        <taxon>Dothideomycetidae</taxon>
        <taxon>Myriangiales</taxon>
        <taxon>Elsinoaceae</taxon>
        <taxon>Elsinoe</taxon>
    </lineage>
</organism>
<dbReference type="OrthoDB" id="5407799at2759"/>
<evidence type="ECO:0000256" key="1">
    <source>
        <dbReference type="SAM" id="MobiDB-lite"/>
    </source>
</evidence>
<reference evidence="2" key="1">
    <citation type="submission" date="2021-07" db="EMBL/GenBank/DDBJ databases">
        <title>Elsinoe batatas strain:CRI-CJ2 Genome sequencing and assembly.</title>
        <authorList>
            <person name="Huang L."/>
        </authorList>
    </citation>
    <scope>NUCLEOTIDE SEQUENCE</scope>
    <source>
        <strain evidence="2">CRI-CJ2</strain>
    </source>
</reference>
<feature type="compositionally biased region" description="Low complexity" evidence="1">
    <location>
        <begin position="162"/>
        <end position="173"/>
    </location>
</feature>
<dbReference type="Pfam" id="PF22586">
    <property type="entry name" value="ANCHR-like_BBOX"/>
    <property type="match status" value="1"/>
</dbReference>
<feature type="compositionally biased region" description="Acidic residues" evidence="1">
    <location>
        <begin position="195"/>
        <end position="209"/>
    </location>
</feature>
<feature type="region of interest" description="Disordered" evidence="1">
    <location>
        <begin position="118"/>
        <end position="256"/>
    </location>
</feature>